<feature type="domain" description="(S)-ureidoglycine aminohydrolase cupin" evidence="1">
    <location>
        <begin position="45"/>
        <end position="117"/>
    </location>
</feature>
<dbReference type="Pfam" id="PF05899">
    <property type="entry name" value="Cupin_3"/>
    <property type="match status" value="1"/>
</dbReference>
<dbReference type="OrthoDB" id="9799053at2"/>
<reference evidence="2 3" key="1">
    <citation type="submission" date="2018-12" db="EMBL/GenBank/DDBJ databases">
        <title>bacterium Hansschlegelia zhihuaiae S113.</title>
        <authorList>
            <person name="He J."/>
        </authorList>
    </citation>
    <scope>NUCLEOTIDE SEQUENCE [LARGE SCALE GENOMIC DNA]</scope>
    <source>
        <strain evidence="2 3">S 113</strain>
    </source>
</reference>
<organism evidence="2 3">
    <name type="scientific">Hansschlegelia zhihuaiae</name>
    <dbReference type="NCBI Taxonomy" id="405005"/>
    <lineage>
        <taxon>Bacteria</taxon>
        <taxon>Pseudomonadati</taxon>
        <taxon>Pseudomonadota</taxon>
        <taxon>Alphaproteobacteria</taxon>
        <taxon>Hyphomicrobiales</taxon>
        <taxon>Methylopilaceae</taxon>
        <taxon>Hansschlegelia</taxon>
    </lineage>
</organism>
<name>A0A4V1KJB1_9HYPH</name>
<dbReference type="PANTHER" id="PTHR40943:SF1">
    <property type="entry name" value="CYTOPLASMIC PROTEIN"/>
    <property type="match status" value="1"/>
</dbReference>
<dbReference type="RefSeq" id="WP_128777402.1">
    <property type="nucleotide sequence ID" value="NZ_RYFI01000008.1"/>
</dbReference>
<dbReference type="SUPFAM" id="SSF51182">
    <property type="entry name" value="RmlC-like cupins"/>
    <property type="match status" value="1"/>
</dbReference>
<dbReference type="Gene3D" id="2.60.120.10">
    <property type="entry name" value="Jelly Rolls"/>
    <property type="match status" value="1"/>
</dbReference>
<comment type="caution">
    <text evidence="2">The sequence shown here is derived from an EMBL/GenBank/DDBJ whole genome shotgun (WGS) entry which is preliminary data.</text>
</comment>
<accession>A0A4V1KJB1</accession>
<dbReference type="CDD" id="cd02227">
    <property type="entry name" value="cupin_TM1112-like"/>
    <property type="match status" value="1"/>
</dbReference>
<dbReference type="PANTHER" id="PTHR40943">
    <property type="entry name" value="CYTOPLASMIC PROTEIN-RELATED"/>
    <property type="match status" value="1"/>
</dbReference>
<evidence type="ECO:0000313" key="3">
    <source>
        <dbReference type="Proteomes" id="UP000289708"/>
    </source>
</evidence>
<dbReference type="Proteomes" id="UP000289708">
    <property type="component" value="Unassembled WGS sequence"/>
</dbReference>
<gene>
    <name evidence="2" type="ORF">EK403_10305</name>
</gene>
<proteinExistence type="predicted"/>
<dbReference type="AlphaFoldDB" id="A0A4V1KJB1"/>
<evidence type="ECO:0000259" key="1">
    <source>
        <dbReference type="Pfam" id="PF05899"/>
    </source>
</evidence>
<keyword evidence="3" id="KW-1185">Reference proteome</keyword>
<dbReference type="InterPro" id="IPR014710">
    <property type="entry name" value="RmlC-like_jellyroll"/>
</dbReference>
<dbReference type="InterPro" id="IPR008579">
    <property type="entry name" value="UGlyAH_Cupin_dom"/>
</dbReference>
<dbReference type="EMBL" id="RYFI01000008">
    <property type="protein sequence ID" value="RXF73572.1"/>
    <property type="molecule type" value="Genomic_DNA"/>
</dbReference>
<evidence type="ECO:0000313" key="2">
    <source>
        <dbReference type="EMBL" id="RXF73572.1"/>
    </source>
</evidence>
<dbReference type="InterPro" id="IPR011051">
    <property type="entry name" value="RmlC_Cupin_sf"/>
</dbReference>
<sequence length="134" mass="14634">MEHEADAAMRLHRPGVTEIWEESAPAPDRVVEGNPTFRTAVHYEAPDGRLITGVWKATQGAWKVAYDEWEWCRLRSGRCVVIPENGEPVPLGPGDALVLEPGFVGVWSVLEDCAKDFVVMLPPPSGDGAETPDA</sequence>
<protein>
    <submittedName>
        <fullName evidence="2">Cupin domain-containing protein</fullName>
    </submittedName>
</protein>